<dbReference type="PANTHER" id="PTHR35218:SF7">
    <property type="entry name" value="ENDONUCLEASE_EXONUCLEASE_PHOSPHATASE"/>
    <property type="match status" value="1"/>
</dbReference>
<dbReference type="InterPro" id="IPR036691">
    <property type="entry name" value="Endo/exonu/phosph_ase_sf"/>
</dbReference>
<dbReference type="PANTHER" id="PTHR35218">
    <property type="entry name" value="RNASE H DOMAIN-CONTAINING PROTEIN"/>
    <property type="match status" value="1"/>
</dbReference>
<proteinExistence type="predicted"/>
<gene>
    <name evidence="2" type="ORF">Ddye_028188</name>
</gene>
<name>A0AAD9TR14_9ROSI</name>
<dbReference type="Proteomes" id="UP001280121">
    <property type="component" value="Unassembled WGS sequence"/>
</dbReference>
<evidence type="ECO:0000259" key="1">
    <source>
        <dbReference type="Pfam" id="PF03372"/>
    </source>
</evidence>
<protein>
    <recommendedName>
        <fullName evidence="1">Endonuclease/exonuclease/phosphatase domain-containing protein</fullName>
    </recommendedName>
</protein>
<keyword evidence="3" id="KW-1185">Reference proteome</keyword>
<dbReference type="AlphaFoldDB" id="A0AAD9TR14"/>
<evidence type="ECO:0000313" key="2">
    <source>
        <dbReference type="EMBL" id="KAK2640393.1"/>
    </source>
</evidence>
<reference evidence="2" key="1">
    <citation type="journal article" date="2023" name="Plant J.">
        <title>Genome sequences and population genomics provide insights into the demographic history, inbreeding, and mutation load of two 'living fossil' tree species of Dipteronia.</title>
        <authorList>
            <person name="Feng Y."/>
            <person name="Comes H.P."/>
            <person name="Chen J."/>
            <person name="Zhu S."/>
            <person name="Lu R."/>
            <person name="Zhang X."/>
            <person name="Li P."/>
            <person name="Qiu J."/>
            <person name="Olsen K.M."/>
            <person name="Qiu Y."/>
        </authorList>
    </citation>
    <scope>NUCLEOTIDE SEQUENCE</scope>
    <source>
        <strain evidence="2">KIB01</strain>
    </source>
</reference>
<sequence length="431" mass="48257">MIEGEIANSDRLDRGRFLALVPKVGLLRKFVGATPESPNNEALNVNSGFNSSTAFDVFGGIETESEEKVEYGECGSPLRVVLVDSNQKVASPIIIDFKRITGDFNDINYIGFGQSLVDLSIPIEDDSEDSQDGSNEGDKVDTYVNLSSVNISYSRKTGGRKKKSSLKNHLMTTRSSKATDEKGRIKTVVWNLEEVTKMVENVRCGLESQLYPIMIEIWVGKEKRRHVRNIGYDHKPMILFIQESKLFSFDNGVICSLEGSLLTRGIGIEEVGYAGGLIIMWNEDIFSVKACVSNSRCIIVARELLRIMKEVVFCNVYAANVENERKELWDFILNPQASFPDPWCMGGDFNTVLDPSERKGGDCNTASMCNLNSFISETWLENKDLISEVRKRWSNCNPSRLKGLVLAARSFQSEDQEMAFDKYEGVVSKAH</sequence>
<dbReference type="SUPFAM" id="SSF56219">
    <property type="entry name" value="DNase I-like"/>
    <property type="match status" value="1"/>
</dbReference>
<dbReference type="InterPro" id="IPR005135">
    <property type="entry name" value="Endo/exonuclease/phosphatase"/>
</dbReference>
<dbReference type="EMBL" id="JANJYI010000008">
    <property type="protein sequence ID" value="KAK2640393.1"/>
    <property type="molecule type" value="Genomic_DNA"/>
</dbReference>
<dbReference type="Pfam" id="PF03372">
    <property type="entry name" value="Exo_endo_phos"/>
    <property type="match status" value="1"/>
</dbReference>
<accession>A0AAD9TR14</accession>
<dbReference type="Gene3D" id="3.60.10.10">
    <property type="entry name" value="Endonuclease/exonuclease/phosphatase"/>
    <property type="match status" value="1"/>
</dbReference>
<dbReference type="GO" id="GO:0003824">
    <property type="term" value="F:catalytic activity"/>
    <property type="evidence" value="ECO:0007669"/>
    <property type="project" value="InterPro"/>
</dbReference>
<comment type="caution">
    <text evidence="2">The sequence shown here is derived from an EMBL/GenBank/DDBJ whole genome shotgun (WGS) entry which is preliminary data.</text>
</comment>
<evidence type="ECO:0000313" key="3">
    <source>
        <dbReference type="Proteomes" id="UP001280121"/>
    </source>
</evidence>
<feature type="domain" description="Endonuclease/exonuclease/phosphatase" evidence="1">
    <location>
        <begin position="224"/>
        <end position="368"/>
    </location>
</feature>
<organism evidence="2 3">
    <name type="scientific">Dipteronia dyeriana</name>
    <dbReference type="NCBI Taxonomy" id="168575"/>
    <lineage>
        <taxon>Eukaryota</taxon>
        <taxon>Viridiplantae</taxon>
        <taxon>Streptophyta</taxon>
        <taxon>Embryophyta</taxon>
        <taxon>Tracheophyta</taxon>
        <taxon>Spermatophyta</taxon>
        <taxon>Magnoliopsida</taxon>
        <taxon>eudicotyledons</taxon>
        <taxon>Gunneridae</taxon>
        <taxon>Pentapetalae</taxon>
        <taxon>rosids</taxon>
        <taxon>malvids</taxon>
        <taxon>Sapindales</taxon>
        <taxon>Sapindaceae</taxon>
        <taxon>Hippocastanoideae</taxon>
        <taxon>Acereae</taxon>
        <taxon>Dipteronia</taxon>
    </lineage>
</organism>